<feature type="compositionally biased region" description="Basic and acidic residues" evidence="1">
    <location>
        <begin position="86"/>
        <end position="97"/>
    </location>
</feature>
<gene>
    <name evidence="2" type="ORF">PIB30_083814</name>
</gene>
<keyword evidence="3" id="KW-1185">Reference proteome</keyword>
<dbReference type="EMBL" id="JASCZI010242994">
    <property type="protein sequence ID" value="MED6212490.1"/>
    <property type="molecule type" value="Genomic_DNA"/>
</dbReference>
<evidence type="ECO:0000313" key="3">
    <source>
        <dbReference type="Proteomes" id="UP001341840"/>
    </source>
</evidence>
<sequence>MLAITPSSWVSTSMRTRNSSNMGSLKISEIELSSRIKIVLPEFHRWCLPPSTLRRYRPPSPRHPAVSKAYRVSLFRIFFSVSSDANDKEKKVGMENKETEEEIEKQRKRTEEEEYKKKRKQSQEPPLGEHRSRLDQVTTWSKRDTHLKQGRSTHQAQTTFESRFGLAKT</sequence>
<protein>
    <submittedName>
        <fullName evidence="2">Uncharacterized protein</fullName>
    </submittedName>
</protein>
<proteinExistence type="predicted"/>
<organism evidence="2 3">
    <name type="scientific">Stylosanthes scabra</name>
    <dbReference type="NCBI Taxonomy" id="79078"/>
    <lineage>
        <taxon>Eukaryota</taxon>
        <taxon>Viridiplantae</taxon>
        <taxon>Streptophyta</taxon>
        <taxon>Embryophyta</taxon>
        <taxon>Tracheophyta</taxon>
        <taxon>Spermatophyta</taxon>
        <taxon>Magnoliopsida</taxon>
        <taxon>eudicotyledons</taxon>
        <taxon>Gunneridae</taxon>
        <taxon>Pentapetalae</taxon>
        <taxon>rosids</taxon>
        <taxon>fabids</taxon>
        <taxon>Fabales</taxon>
        <taxon>Fabaceae</taxon>
        <taxon>Papilionoideae</taxon>
        <taxon>50 kb inversion clade</taxon>
        <taxon>dalbergioids sensu lato</taxon>
        <taxon>Dalbergieae</taxon>
        <taxon>Pterocarpus clade</taxon>
        <taxon>Stylosanthes</taxon>
    </lineage>
</organism>
<name>A0ABU6YRB1_9FABA</name>
<comment type="caution">
    <text evidence="2">The sequence shown here is derived from an EMBL/GenBank/DDBJ whole genome shotgun (WGS) entry which is preliminary data.</text>
</comment>
<feature type="region of interest" description="Disordered" evidence="1">
    <location>
        <begin position="86"/>
        <end position="169"/>
    </location>
</feature>
<reference evidence="2 3" key="1">
    <citation type="journal article" date="2023" name="Plants (Basel)">
        <title>Bridging the Gap: Combining Genomics and Transcriptomics Approaches to Understand Stylosanthes scabra, an Orphan Legume from the Brazilian Caatinga.</title>
        <authorList>
            <person name="Ferreira-Neto J.R.C."/>
            <person name="da Silva M.D."/>
            <person name="Binneck E."/>
            <person name="de Melo N.F."/>
            <person name="da Silva R.H."/>
            <person name="de Melo A.L.T.M."/>
            <person name="Pandolfi V."/>
            <person name="Bustamante F.O."/>
            <person name="Brasileiro-Vidal A.C."/>
            <person name="Benko-Iseppon A.M."/>
        </authorList>
    </citation>
    <scope>NUCLEOTIDE SEQUENCE [LARGE SCALE GENOMIC DNA]</scope>
    <source>
        <tissue evidence="2">Leaves</tissue>
    </source>
</reference>
<dbReference type="Proteomes" id="UP001341840">
    <property type="component" value="Unassembled WGS sequence"/>
</dbReference>
<evidence type="ECO:0000256" key="1">
    <source>
        <dbReference type="SAM" id="MobiDB-lite"/>
    </source>
</evidence>
<accession>A0ABU6YRB1</accession>
<evidence type="ECO:0000313" key="2">
    <source>
        <dbReference type="EMBL" id="MED6212490.1"/>
    </source>
</evidence>
<feature type="compositionally biased region" description="Polar residues" evidence="1">
    <location>
        <begin position="150"/>
        <end position="161"/>
    </location>
</feature>